<name>A0A7D9J656_PARCT</name>
<dbReference type="InterPro" id="IPR045087">
    <property type="entry name" value="Cu-oxidase_fam"/>
</dbReference>
<gene>
    <name evidence="5" type="ORF">PACLA_8A040761</name>
</gene>
<keyword evidence="3" id="KW-0560">Oxidoreductase</keyword>
<dbReference type="GO" id="GO:0016491">
    <property type="term" value="F:oxidoreductase activity"/>
    <property type="evidence" value="ECO:0007669"/>
    <property type="project" value="UniProtKB-KW"/>
</dbReference>
<evidence type="ECO:0000256" key="3">
    <source>
        <dbReference type="ARBA" id="ARBA00023002"/>
    </source>
</evidence>
<proteinExistence type="inferred from homology"/>
<evidence type="ECO:0000313" key="5">
    <source>
        <dbReference type="EMBL" id="CAB4022815.1"/>
    </source>
</evidence>
<dbReference type="GO" id="GO:0005507">
    <property type="term" value="F:copper ion binding"/>
    <property type="evidence" value="ECO:0007669"/>
    <property type="project" value="InterPro"/>
</dbReference>
<keyword evidence="6" id="KW-1185">Reference proteome</keyword>
<dbReference type="SUPFAM" id="SSF49503">
    <property type="entry name" value="Cupredoxins"/>
    <property type="match status" value="1"/>
</dbReference>
<dbReference type="InterPro" id="IPR008972">
    <property type="entry name" value="Cupredoxin"/>
</dbReference>
<dbReference type="EMBL" id="CACRXK020012174">
    <property type="protein sequence ID" value="CAB4022815.1"/>
    <property type="molecule type" value="Genomic_DNA"/>
</dbReference>
<evidence type="ECO:0000256" key="4">
    <source>
        <dbReference type="ARBA" id="ARBA00023008"/>
    </source>
</evidence>
<evidence type="ECO:0000256" key="1">
    <source>
        <dbReference type="ARBA" id="ARBA00010609"/>
    </source>
</evidence>
<reference evidence="5" key="1">
    <citation type="submission" date="2020-04" db="EMBL/GenBank/DDBJ databases">
        <authorList>
            <person name="Alioto T."/>
            <person name="Alioto T."/>
            <person name="Gomez Garrido J."/>
        </authorList>
    </citation>
    <scope>NUCLEOTIDE SEQUENCE</scope>
    <source>
        <strain evidence="5">A484AB</strain>
    </source>
</reference>
<protein>
    <submittedName>
        <fullName evidence="5">L-ascorbate oxidase-like</fullName>
    </submittedName>
</protein>
<dbReference type="Proteomes" id="UP001152795">
    <property type="component" value="Unassembled WGS sequence"/>
</dbReference>
<dbReference type="Gene3D" id="2.60.40.420">
    <property type="entry name" value="Cupredoxins - blue copper proteins"/>
    <property type="match status" value="1"/>
</dbReference>
<evidence type="ECO:0000313" key="6">
    <source>
        <dbReference type="Proteomes" id="UP001152795"/>
    </source>
</evidence>
<dbReference type="AlphaFoldDB" id="A0A7D9J656"/>
<dbReference type="PANTHER" id="PTHR11709:SF394">
    <property type="entry name" value="FI03373P-RELATED"/>
    <property type="match status" value="1"/>
</dbReference>
<organism evidence="5 6">
    <name type="scientific">Paramuricea clavata</name>
    <name type="common">Red gorgonian</name>
    <name type="synonym">Violescent sea-whip</name>
    <dbReference type="NCBI Taxonomy" id="317549"/>
    <lineage>
        <taxon>Eukaryota</taxon>
        <taxon>Metazoa</taxon>
        <taxon>Cnidaria</taxon>
        <taxon>Anthozoa</taxon>
        <taxon>Octocorallia</taxon>
        <taxon>Malacalcyonacea</taxon>
        <taxon>Plexauridae</taxon>
        <taxon>Paramuricea</taxon>
    </lineage>
</organism>
<comment type="similarity">
    <text evidence="1">Belongs to the multicopper oxidase family.</text>
</comment>
<comment type="caution">
    <text evidence="5">The sequence shown here is derived from an EMBL/GenBank/DDBJ whole genome shotgun (WGS) entry which is preliminary data.</text>
</comment>
<evidence type="ECO:0000256" key="2">
    <source>
        <dbReference type="ARBA" id="ARBA00022723"/>
    </source>
</evidence>
<dbReference type="PANTHER" id="PTHR11709">
    <property type="entry name" value="MULTI-COPPER OXIDASE"/>
    <property type="match status" value="1"/>
</dbReference>
<dbReference type="InterPro" id="IPR011707">
    <property type="entry name" value="Cu-oxidase-like_N"/>
</dbReference>
<dbReference type="Pfam" id="PF07732">
    <property type="entry name" value="Cu-oxidase_3"/>
    <property type="match status" value="1"/>
</dbReference>
<sequence>RSIKTELSRQKDAVQFKLLKSRLNYNPIISRQKDKTETCSGFFLHWSLFTLRQFPQLLFSVNGGRIGPTIIAKYNQLIVADVYNLINDKENPDNSNVSMHWHGMHQFNTPWMDGVGMITQLPTKPRDAF</sequence>
<feature type="non-terminal residue" evidence="5">
    <location>
        <position position="129"/>
    </location>
</feature>
<keyword evidence="2" id="KW-0479">Metal-binding</keyword>
<feature type="non-terminal residue" evidence="5">
    <location>
        <position position="1"/>
    </location>
</feature>
<accession>A0A7D9J656</accession>
<dbReference type="OrthoDB" id="2121828at2759"/>
<keyword evidence="4" id="KW-0186">Copper</keyword>